<evidence type="ECO:0000256" key="2">
    <source>
        <dbReference type="ARBA" id="ARBA00005182"/>
    </source>
</evidence>
<dbReference type="EMBL" id="JARRAG010000001">
    <property type="protein sequence ID" value="MDG3002678.1"/>
    <property type="molecule type" value="Genomic_DNA"/>
</dbReference>
<evidence type="ECO:0000313" key="10">
    <source>
        <dbReference type="EMBL" id="MDG3002678.1"/>
    </source>
</evidence>
<keyword evidence="8" id="KW-1133">Transmembrane helix</keyword>
<keyword evidence="8" id="KW-0472">Membrane</keyword>
<evidence type="ECO:0000256" key="8">
    <source>
        <dbReference type="SAM" id="Phobius"/>
    </source>
</evidence>
<feature type="transmembrane region" description="Helical" evidence="8">
    <location>
        <begin position="44"/>
        <end position="63"/>
    </location>
</feature>
<keyword evidence="4" id="KW-0732">Signal</keyword>
<organism evidence="10 11">
    <name type="scientific">Paludisphaera mucosa</name>
    <dbReference type="NCBI Taxonomy" id="3030827"/>
    <lineage>
        <taxon>Bacteria</taxon>
        <taxon>Pseudomonadati</taxon>
        <taxon>Planctomycetota</taxon>
        <taxon>Planctomycetia</taxon>
        <taxon>Isosphaerales</taxon>
        <taxon>Isosphaeraceae</taxon>
        <taxon>Paludisphaera</taxon>
    </lineage>
</organism>
<dbReference type="RefSeq" id="WP_277859042.1">
    <property type="nucleotide sequence ID" value="NZ_JARRAG010000001.1"/>
</dbReference>
<evidence type="ECO:0000256" key="5">
    <source>
        <dbReference type="ARBA" id="ARBA00022764"/>
    </source>
</evidence>
<evidence type="ECO:0000256" key="7">
    <source>
        <dbReference type="SAM" id="MobiDB-lite"/>
    </source>
</evidence>
<feature type="domain" description="AlgX/AlgJ SGNH hydrolase-like" evidence="9">
    <location>
        <begin position="332"/>
        <end position="452"/>
    </location>
</feature>
<keyword evidence="5" id="KW-0574">Periplasm</keyword>
<feature type="transmembrane region" description="Helical" evidence="8">
    <location>
        <begin position="12"/>
        <end position="32"/>
    </location>
</feature>
<gene>
    <name evidence="10" type="ORF">PZE19_02665</name>
</gene>
<accession>A0ABT6F517</accession>
<dbReference type="Pfam" id="PF16822">
    <property type="entry name" value="ALGX"/>
    <property type="match status" value="1"/>
</dbReference>
<dbReference type="Gene3D" id="3.40.50.1110">
    <property type="entry name" value="SGNH hydrolase"/>
    <property type="match status" value="1"/>
</dbReference>
<dbReference type="InterPro" id="IPR036514">
    <property type="entry name" value="SGNH_hydro_sf"/>
</dbReference>
<protein>
    <recommendedName>
        <fullName evidence="9">AlgX/AlgJ SGNH hydrolase-like domain-containing protein</fullName>
    </recommendedName>
</protein>
<evidence type="ECO:0000256" key="1">
    <source>
        <dbReference type="ARBA" id="ARBA00004418"/>
    </source>
</evidence>
<keyword evidence="3" id="KW-0808">Transferase</keyword>
<evidence type="ECO:0000259" key="9">
    <source>
        <dbReference type="Pfam" id="PF16822"/>
    </source>
</evidence>
<name>A0ABT6F517_9BACT</name>
<comment type="subcellular location">
    <subcellularLocation>
        <location evidence="1">Periplasm</location>
    </subcellularLocation>
</comment>
<comment type="caution">
    <text evidence="10">The sequence shown here is derived from an EMBL/GenBank/DDBJ whole genome shotgun (WGS) entry which is preliminary data.</text>
</comment>
<sequence>MPTRRRLTPRQIRLTRILAATCWWGLVAYFARGILKTRDAQAEHLIATALLAYLAAWCPVMVLAKWSPAGKLGRFAACSASIGAAFALVEAPAAWRSVDYREVFHTPTPPWRRSGNLPDPDLLYARRPNQRLRLWFQGSDRHGLRDAPAAPAYACDTTLDANGFRNPAGLDAARVVLVGDSFVEGLQVDDGDLISARLADLVAAPVANLGRTGYGPRQELAVLERYSAGFGPRTCVWFFYEGNDLQDLAAYEADRERVRALRPESPRRAWYGRSFVRNAAGWLVRSNGGDATVPARSRAGTFRAASGATTDILFSCGVHEGAAEGVADRASPEAMERLSRVFAEAAASCRARGVEMVVAFVPTKFRVYRDLCRFEADSPCPEWPVDDMPGAVAKAVAKASPAIGFVDLTARLRDRAEAGELVYLADDTHWSAAGHRAAALAVAECLDDRERMRNATAGLTSEPSPGPGPGWPSGSTGRTRSGP</sequence>
<keyword evidence="11" id="KW-1185">Reference proteome</keyword>
<keyword evidence="6" id="KW-0016">Alginate biosynthesis</keyword>
<evidence type="ECO:0000313" key="11">
    <source>
        <dbReference type="Proteomes" id="UP001216907"/>
    </source>
</evidence>
<dbReference type="InterPro" id="IPR031811">
    <property type="entry name" value="ALGX/ALGJ_SGNH-like"/>
</dbReference>
<reference evidence="10 11" key="1">
    <citation type="submission" date="2023-03" db="EMBL/GenBank/DDBJ databases">
        <title>Paludisphaera mucosa sp. nov. a novel planctomycete from northern fen.</title>
        <authorList>
            <person name="Ivanova A."/>
        </authorList>
    </citation>
    <scope>NUCLEOTIDE SEQUENCE [LARGE SCALE GENOMIC DNA]</scope>
    <source>
        <strain evidence="10 11">Pla2</strain>
    </source>
</reference>
<feature type="region of interest" description="Disordered" evidence="7">
    <location>
        <begin position="453"/>
        <end position="483"/>
    </location>
</feature>
<dbReference type="Proteomes" id="UP001216907">
    <property type="component" value="Unassembled WGS sequence"/>
</dbReference>
<evidence type="ECO:0000256" key="6">
    <source>
        <dbReference type="ARBA" id="ARBA00022841"/>
    </source>
</evidence>
<feature type="transmembrane region" description="Helical" evidence="8">
    <location>
        <begin position="75"/>
        <end position="95"/>
    </location>
</feature>
<comment type="pathway">
    <text evidence="2">Glycan biosynthesis; alginate biosynthesis.</text>
</comment>
<keyword evidence="8" id="KW-0812">Transmembrane</keyword>
<proteinExistence type="predicted"/>
<evidence type="ECO:0000256" key="4">
    <source>
        <dbReference type="ARBA" id="ARBA00022729"/>
    </source>
</evidence>
<evidence type="ECO:0000256" key="3">
    <source>
        <dbReference type="ARBA" id="ARBA00022679"/>
    </source>
</evidence>
<dbReference type="SUPFAM" id="SSF52266">
    <property type="entry name" value="SGNH hydrolase"/>
    <property type="match status" value="1"/>
</dbReference>